<evidence type="ECO:0000256" key="2">
    <source>
        <dbReference type="ARBA" id="ARBA00023015"/>
    </source>
</evidence>
<dbReference type="SUPFAM" id="SSF46689">
    <property type="entry name" value="Homeodomain-like"/>
    <property type="match status" value="2"/>
</dbReference>
<dbReference type="InterPro" id="IPR050204">
    <property type="entry name" value="AraC_XylS_family_regulators"/>
</dbReference>
<dbReference type="GO" id="GO:0003700">
    <property type="term" value="F:DNA-binding transcription factor activity"/>
    <property type="evidence" value="ECO:0007669"/>
    <property type="project" value="InterPro"/>
</dbReference>
<dbReference type="Pfam" id="PF02311">
    <property type="entry name" value="AraC_binding"/>
    <property type="match status" value="1"/>
</dbReference>
<dbReference type="InterPro" id="IPR020449">
    <property type="entry name" value="Tscrpt_reg_AraC-type_HTH"/>
</dbReference>
<dbReference type="InterPro" id="IPR014710">
    <property type="entry name" value="RmlC-like_jellyroll"/>
</dbReference>
<accession>A0A9D1K541</accession>
<evidence type="ECO:0000256" key="5">
    <source>
        <dbReference type="ARBA" id="ARBA00023163"/>
    </source>
</evidence>
<dbReference type="InterPro" id="IPR003313">
    <property type="entry name" value="AraC-bd"/>
</dbReference>
<dbReference type="PANTHER" id="PTHR46796:SF13">
    <property type="entry name" value="HTH-TYPE TRANSCRIPTIONAL ACTIVATOR RHAS"/>
    <property type="match status" value="1"/>
</dbReference>
<keyword evidence="3" id="KW-0238">DNA-binding</keyword>
<protein>
    <submittedName>
        <fullName evidence="7">Helix-turn-helix domain-containing protein</fullName>
    </submittedName>
</protein>
<dbReference type="AlphaFoldDB" id="A0A9D1K541"/>
<dbReference type="Gene3D" id="1.10.10.60">
    <property type="entry name" value="Homeodomain-like"/>
    <property type="match status" value="1"/>
</dbReference>
<evidence type="ECO:0000259" key="6">
    <source>
        <dbReference type="PROSITE" id="PS01124"/>
    </source>
</evidence>
<dbReference type="EMBL" id="DVJN01000058">
    <property type="protein sequence ID" value="HIS91946.1"/>
    <property type="molecule type" value="Genomic_DNA"/>
</dbReference>
<gene>
    <name evidence="7" type="ORF">IAA84_02905</name>
</gene>
<dbReference type="PROSITE" id="PS01124">
    <property type="entry name" value="HTH_ARAC_FAMILY_2"/>
    <property type="match status" value="1"/>
</dbReference>
<proteinExistence type="predicted"/>
<evidence type="ECO:0000256" key="4">
    <source>
        <dbReference type="ARBA" id="ARBA00023159"/>
    </source>
</evidence>
<evidence type="ECO:0000256" key="1">
    <source>
        <dbReference type="ARBA" id="ARBA00022490"/>
    </source>
</evidence>
<dbReference type="SMART" id="SM00342">
    <property type="entry name" value="HTH_ARAC"/>
    <property type="match status" value="1"/>
</dbReference>
<keyword evidence="2" id="KW-0805">Transcription regulation</keyword>
<evidence type="ECO:0000256" key="3">
    <source>
        <dbReference type="ARBA" id="ARBA00023125"/>
    </source>
</evidence>
<name>A0A9D1K541_9FIRM</name>
<dbReference type="PRINTS" id="PR00032">
    <property type="entry name" value="HTHARAC"/>
</dbReference>
<dbReference type="InterPro" id="IPR009057">
    <property type="entry name" value="Homeodomain-like_sf"/>
</dbReference>
<evidence type="ECO:0000313" key="7">
    <source>
        <dbReference type="EMBL" id="HIS91946.1"/>
    </source>
</evidence>
<sequence length="322" mass="36638">MENSHLPEHDFPHWQSDAWFSGRHMGYVKSYFHQCADYIGLHDCDFYEMSIVLDGAGNHILENRIFSAAPGSIFIVPPGVRHGYQADGSLLMFQALIHQKFFDRYDHELRCLPGYTLLFEIEPFLCIGTERAPSLCLYKQDFDAISPDLRALVALERMQYAGVEVLKNMRLLAVIGLLASYTERMRGDGGRRTASANSAASMDIARSMEYIRSHLGEKLSINDLAQMANMSRSTYLRHFRCVSGSTPNAFIQLCRISYARRLLCYSQMSMTDIALECGFFDNSHFSRTFTAYEGMSPTDFRLLHKDSISYCMCTLCSPHISI</sequence>
<dbReference type="GO" id="GO:0043565">
    <property type="term" value="F:sequence-specific DNA binding"/>
    <property type="evidence" value="ECO:0007669"/>
    <property type="project" value="InterPro"/>
</dbReference>
<keyword evidence="5" id="KW-0804">Transcription</keyword>
<reference evidence="7" key="1">
    <citation type="submission" date="2020-10" db="EMBL/GenBank/DDBJ databases">
        <authorList>
            <person name="Gilroy R."/>
        </authorList>
    </citation>
    <scope>NUCLEOTIDE SEQUENCE</scope>
    <source>
        <strain evidence="7">13766</strain>
    </source>
</reference>
<dbReference type="InterPro" id="IPR037923">
    <property type="entry name" value="HTH-like"/>
</dbReference>
<dbReference type="InterPro" id="IPR018060">
    <property type="entry name" value="HTH_AraC"/>
</dbReference>
<dbReference type="Proteomes" id="UP000824140">
    <property type="component" value="Unassembled WGS sequence"/>
</dbReference>
<dbReference type="Gene3D" id="2.60.120.10">
    <property type="entry name" value="Jelly Rolls"/>
    <property type="match status" value="1"/>
</dbReference>
<organism evidence="7 8">
    <name type="scientific">Candidatus Alectryocaccomicrobium excrementavium</name>
    <dbReference type="NCBI Taxonomy" id="2840668"/>
    <lineage>
        <taxon>Bacteria</taxon>
        <taxon>Bacillati</taxon>
        <taxon>Bacillota</taxon>
        <taxon>Clostridia</taxon>
        <taxon>Candidatus Alectryocaccomicrobium</taxon>
    </lineage>
</organism>
<keyword evidence="4" id="KW-0010">Activator</keyword>
<dbReference type="SUPFAM" id="SSF51215">
    <property type="entry name" value="Regulatory protein AraC"/>
    <property type="match status" value="1"/>
</dbReference>
<evidence type="ECO:0000313" key="8">
    <source>
        <dbReference type="Proteomes" id="UP000824140"/>
    </source>
</evidence>
<reference evidence="7" key="2">
    <citation type="journal article" date="2021" name="PeerJ">
        <title>Extensive microbial diversity within the chicken gut microbiome revealed by metagenomics and culture.</title>
        <authorList>
            <person name="Gilroy R."/>
            <person name="Ravi A."/>
            <person name="Getino M."/>
            <person name="Pursley I."/>
            <person name="Horton D.L."/>
            <person name="Alikhan N.F."/>
            <person name="Baker D."/>
            <person name="Gharbi K."/>
            <person name="Hall N."/>
            <person name="Watson M."/>
            <person name="Adriaenssens E.M."/>
            <person name="Foster-Nyarko E."/>
            <person name="Jarju S."/>
            <person name="Secka A."/>
            <person name="Antonio M."/>
            <person name="Oren A."/>
            <person name="Chaudhuri R.R."/>
            <person name="La Ragione R."/>
            <person name="Hildebrand F."/>
            <person name="Pallen M.J."/>
        </authorList>
    </citation>
    <scope>NUCLEOTIDE SEQUENCE</scope>
    <source>
        <strain evidence="7">13766</strain>
    </source>
</reference>
<dbReference type="InterPro" id="IPR018062">
    <property type="entry name" value="HTH_AraC-typ_CS"/>
</dbReference>
<comment type="caution">
    <text evidence="7">The sequence shown here is derived from an EMBL/GenBank/DDBJ whole genome shotgun (WGS) entry which is preliminary data.</text>
</comment>
<feature type="domain" description="HTH araC/xylS-type" evidence="6">
    <location>
        <begin position="205"/>
        <end position="303"/>
    </location>
</feature>
<keyword evidence="1" id="KW-0963">Cytoplasm</keyword>
<dbReference type="PROSITE" id="PS00041">
    <property type="entry name" value="HTH_ARAC_FAMILY_1"/>
    <property type="match status" value="1"/>
</dbReference>
<dbReference type="PANTHER" id="PTHR46796">
    <property type="entry name" value="HTH-TYPE TRANSCRIPTIONAL ACTIVATOR RHAS-RELATED"/>
    <property type="match status" value="1"/>
</dbReference>
<dbReference type="Pfam" id="PF12833">
    <property type="entry name" value="HTH_18"/>
    <property type="match status" value="1"/>
</dbReference>